<dbReference type="Proteomes" id="UP000018217">
    <property type="component" value="Unassembled WGS sequence"/>
</dbReference>
<dbReference type="AlphaFoldDB" id="V5ZBB6"/>
<gene>
    <name evidence="1" type="ORF">EPIR_3320</name>
</gene>
<reference evidence="1 2" key="1">
    <citation type="journal article" date="2013" name="Syst. Appl. Microbiol.">
        <title>Phylogenetic position and virulence apparatus of the pear flower necrosis pathogen Erwinia piriflorinigrans CFBP 5888T as assessed by comparative genomics.</title>
        <authorList>
            <person name="Smits T.H."/>
            <person name="Rezzonico F."/>
            <person name="Lopez M.M."/>
            <person name="Blom J."/>
            <person name="Goesmann A."/>
            <person name="Frey J.E."/>
            <person name="Duffy B."/>
        </authorList>
    </citation>
    <scope>NUCLEOTIDE SEQUENCE [LARGE SCALE GENOMIC DNA]</scope>
    <source>
        <strain evidence="2">CFBP5888</strain>
    </source>
</reference>
<comment type="caution">
    <text evidence="1">The sequence shown here is derived from an EMBL/GenBank/DDBJ whole genome shotgun (WGS) entry which is preliminary data.</text>
</comment>
<evidence type="ECO:0000313" key="2">
    <source>
        <dbReference type="Proteomes" id="UP000018217"/>
    </source>
</evidence>
<proteinExistence type="predicted"/>
<evidence type="ECO:0000313" key="1">
    <source>
        <dbReference type="EMBL" id="CCG88683.1"/>
    </source>
</evidence>
<keyword evidence="2" id="KW-1185">Reference proteome</keyword>
<accession>V5ZBB6</accession>
<sequence length="144" mass="16365">MSFIETVKYVRQLIVIDEFGGRGHSEKIKTFYIIFRVVDKNGTEVAVSRNEIEEAVLKKYLVISNYMGDEEYTLGLLENNQNSDHFTVSKVDYTFNSNVITLSVRAFQGCSSISVKFKKDNEVIASTCYLSGHSSCFFLSRDIS</sequence>
<organism evidence="1 2">
    <name type="scientific">Erwinia piriflorinigrans CFBP 5888</name>
    <dbReference type="NCBI Taxonomy" id="1161919"/>
    <lineage>
        <taxon>Bacteria</taxon>
        <taxon>Pseudomonadati</taxon>
        <taxon>Pseudomonadota</taxon>
        <taxon>Gammaproteobacteria</taxon>
        <taxon>Enterobacterales</taxon>
        <taxon>Erwiniaceae</taxon>
        <taxon>Erwinia</taxon>
    </lineage>
</organism>
<protein>
    <submittedName>
        <fullName evidence="1">Uncharacterized protein</fullName>
    </submittedName>
</protein>
<dbReference type="EMBL" id="CAHS01000021">
    <property type="protein sequence ID" value="CCG88683.1"/>
    <property type="molecule type" value="Genomic_DNA"/>
</dbReference>
<dbReference type="STRING" id="1161919.EPIR_3320"/>
<name>V5ZBB6_9GAMM</name>